<name>A0A9N9STN5_DIABA</name>
<dbReference type="Proteomes" id="UP001153709">
    <property type="component" value="Chromosome 2"/>
</dbReference>
<proteinExistence type="predicted"/>
<feature type="domain" description="Pop1 N-terminal" evidence="5">
    <location>
        <begin position="99"/>
        <end position="166"/>
    </location>
</feature>
<dbReference type="InterPro" id="IPR039182">
    <property type="entry name" value="Pop1"/>
</dbReference>
<dbReference type="PANTHER" id="PTHR22731">
    <property type="entry name" value="RIBONUCLEASES P/MRP PROTEIN SUBUNIT POP1"/>
    <property type="match status" value="1"/>
</dbReference>
<dbReference type="Pfam" id="PF08170">
    <property type="entry name" value="POPLD"/>
    <property type="match status" value="1"/>
</dbReference>
<evidence type="ECO:0000313" key="9">
    <source>
        <dbReference type="Proteomes" id="UP001153709"/>
    </source>
</evidence>
<feature type="coiled-coil region" evidence="4">
    <location>
        <begin position="619"/>
        <end position="650"/>
    </location>
</feature>
<sequence length="746" mass="86283">MDDTENVQLPNQLLTAKFAAARSREIQVMNKNINTSSAVKLAFQKLPQHMRRRAMSHNVKRLPRRLREIHLSQMIKSGLPPKSKRPTRKYRRRPCQLISEYTRRTRKVAWLNTHIWHAKRFHIIEKWGYKLPNCPCDKAFRACYRATMGHCLIQDISYYNCVEISGTFEDLVSIFKTITDEKCGLSLTAKAYLNGSREGSSIIFRPDNHKPIGLIYFNWRPKIEDNKRTIWLWCHAAFDQELKDMFIQHFQLTALTTTGSEIYGSERMTLRSIKNLSRFRLTGPLSNAVLHNAFKIAKEIDSNPEWVKDYFQTTKSETFCNSLEYWEQLKTASSPSEVSPHLILPLIVADPRYTFPKKRTKSEPVAGPGPTDITLCGNFSESQLWDTNIRDEAEKKKISNAIINELRQNLLVPGTELPEPPALFPIILIQRPGKKSPENRGYGSGWDIILPSAWAQPMWISLVMWGGRAGGLRETDSILFESGYQHHLHPDTLAGEKEENEISAKCKEKFFKMPLNKRTNFAKFGISSPLDWNWKLLLTEWSQNGKVVTDFFVLRDKKVLKSIQDVLTKKSKEKIQLEENCLVPVQITSMKRGNCRSFSVICLPHEEDLAKEPKEPKCKDVYAEERKSLRRDHKQLLKRLRKRRIREKKKGKIIPIDQDLLKNYTNKMRKLWLPEPTIIRKLCTREVMGFVKHGGYSFLASKSKAIGYITAGALSSLLSTKSIDRVLVRNTHSRQYRLGRLNVICE</sequence>
<feature type="domain" description="POP1 C-terminal" evidence="7">
    <location>
        <begin position="581"/>
        <end position="744"/>
    </location>
</feature>
<protein>
    <submittedName>
        <fullName evidence="8">Uncharacterized protein</fullName>
    </submittedName>
</protein>
<keyword evidence="4" id="KW-0175">Coiled coil</keyword>
<organism evidence="8 9">
    <name type="scientific">Diabrotica balteata</name>
    <name type="common">Banded cucumber beetle</name>
    <dbReference type="NCBI Taxonomy" id="107213"/>
    <lineage>
        <taxon>Eukaryota</taxon>
        <taxon>Metazoa</taxon>
        <taxon>Ecdysozoa</taxon>
        <taxon>Arthropoda</taxon>
        <taxon>Hexapoda</taxon>
        <taxon>Insecta</taxon>
        <taxon>Pterygota</taxon>
        <taxon>Neoptera</taxon>
        <taxon>Endopterygota</taxon>
        <taxon>Coleoptera</taxon>
        <taxon>Polyphaga</taxon>
        <taxon>Cucujiformia</taxon>
        <taxon>Chrysomeloidea</taxon>
        <taxon>Chrysomelidae</taxon>
        <taxon>Galerucinae</taxon>
        <taxon>Diabroticina</taxon>
        <taxon>Diabroticites</taxon>
        <taxon>Diabrotica</taxon>
    </lineage>
</organism>
<dbReference type="GO" id="GO:0001682">
    <property type="term" value="P:tRNA 5'-leader removal"/>
    <property type="evidence" value="ECO:0007669"/>
    <property type="project" value="InterPro"/>
</dbReference>
<keyword evidence="2" id="KW-0819">tRNA processing</keyword>
<dbReference type="OrthoDB" id="442863at2759"/>
<dbReference type="InterPro" id="IPR012590">
    <property type="entry name" value="POPLD_dom"/>
</dbReference>
<dbReference type="GO" id="GO:0000172">
    <property type="term" value="C:ribonuclease MRP complex"/>
    <property type="evidence" value="ECO:0007669"/>
    <property type="project" value="InterPro"/>
</dbReference>
<evidence type="ECO:0000256" key="4">
    <source>
        <dbReference type="SAM" id="Coils"/>
    </source>
</evidence>
<evidence type="ECO:0000259" key="6">
    <source>
        <dbReference type="Pfam" id="PF08170"/>
    </source>
</evidence>
<keyword evidence="9" id="KW-1185">Reference proteome</keyword>
<dbReference type="GO" id="GO:0005655">
    <property type="term" value="C:nucleolar ribonuclease P complex"/>
    <property type="evidence" value="ECO:0007669"/>
    <property type="project" value="InterPro"/>
</dbReference>
<feature type="domain" description="POPLD" evidence="6">
    <location>
        <begin position="445"/>
        <end position="534"/>
    </location>
</feature>
<dbReference type="InterPro" id="IPR055079">
    <property type="entry name" value="POP1_C"/>
</dbReference>
<evidence type="ECO:0000259" key="7">
    <source>
        <dbReference type="Pfam" id="PF22770"/>
    </source>
</evidence>
<comment type="subcellular location">
    <subcellularLocation>
        <location evidence="1">Nucleus</location>
    </subcellularLocation>
</comment>
<dbReference type="EMBL" id="OU898277">
    <property type="protein sequence ID" value="CAG9829158.1"/>
    <property type="molecule type" value="Genomic_DNA"/>
</dbReference>
<evidence type="ECO:0000256" key="2">
    <source>
        <dbReference type="ARBA" id="ARBA00022694"/>
    </source>
</evidence>
<evidence type="ECO:0000256" key="1">
    <source>
        <dbReference type="ARBA" id="ARBA00004123"/>
    </source>
</evidence>
<dbReference type="Pfam" id="PF06978">
    <property type="entry name" value="POP1_N"/>
    <property type="match status" value="2"/>
</dbReference>
<keyword evidence="3" id="KW-0539">Nucleus</keyword>
<dbReference type="AlphaFoldDB" id="A0A9N9STN5"/>
<evidence type="ECO:0000259" key="5">
    <source>
        <dbReference type="Pfam" id="PF06978"/>
    </source>
</evidence>
<evidence type="ECO:0000313" key="8">
    <source>
        <dbReference type="EMBL" id="CAG9829158.1"/>
    </source>
</evidence>
<dbReference type="Pfam" id="PF22770">
    <property type="entry name" value="POP1_C"/>
    <property type="match status" value="1"/>
</dbReference>
<gene>
    <name evidence="8" type="ORF">DIABBA_LOCUS3011</name>
</gene>
<dbReference type="PANTHER" id="PTHR22731:SF3">
    <property type="entry name" value="RIBONUCLEASES P_MRP PROTEIN SUBUNIT POP1"/>
    <property type="match status" value="1"/>
</dbReference>
<reference evidence="8" key="1">
    <citation type="submission" date="2022-01" db="EMBL/GenBank/DDBJ databases">
        <authorList>
            <person name="King R."/>
        </authorList>
    </citation>
    <scope>NUCLEOTIDE SEQUENCE</scope>
</reference>
<feature type="domain" description="Pop1 N-terminal" evidence="5">
    <location>
        <begin position="18"/>
        <end position="93"/>
    </location>
</feature>
<dbReference type="InterPro" id="IPR009723">
    <property type="entry name" value="Pop1_N"/>
</dbReference>
<accession>A0A9N9STN5</accession>
<evidence type="ECO:0000256" key="3">
    <source>
        <dbReference type="ARBA" id="ARBA00023242"/>
    </source>
</evidence>